<dbReference type="PROSITE" id="PS50943">
    <property type="entry name" value="HTH_CROC1"/>
    <property type="match status" value="1"/>
</dbReference>
<sequence>MIGRRIKELRNSQKLTQKELSDGIVSRTYLSLIEKGSVQPSNNVLVKLSKRLGVSVNDLMVESQNYQYSDIDMSREIIFYENKVKNKEYDVISDFIEERFEEKEDIQKIDLARIYLIYSEYYINTSHYKTGKDYLTRAENILLKMPINDYYIRYTILLSNIHLKDDDVDSALDVLERAKTEISYTNQFQLEMIQILYLMTKAYFKKAQYYTVIRLTNELEKLSRQLQLDYKVNKVRYMKSISLYHEKKFDTLELLTENHNEIYDKVLYTYCLIVKGDVKSARQVYETIEPTRRYEALNEIIDDLNERFSSIM</sequence>
<proteinExistence type="predicted"/>
<evidence type="ECO:0000259" key="1">
    <source>
        <dbReference type="PROSITE" id="PS50943"/>
    </source>
</evidence>
<accession>A0A9Q2HEM9</accession>
<dbReference type="SMART" id="SM00530">
    <property type="entry name" value="HTH_XRE"/>
    <property type="match status" value="1"/>
</dbReference>
<organism evidence="2 3">
    <name type="scientific">Nosocomiicoccus ampullae</name>
    <dbReference type="NCBI Taxonomy" id="489910"/>
    <lineage>
        <taxon>Bacteria</taxon>
        <taxon>Bacillati</taxon>
        <taxon>Bacillota</taxon>
        <taxon>Bacilli</taxon>
        <taxon>Bacillales</taxon>
        <taxon>Staphylococcaceae</taxon>
        <taxon>Nosocomiicoccus</taxon>
    </lineage>
</organism>
<evidence type="ECO:0000313" key="2">
    <source>
        <dbReference type="EMBL" id="MBB5175648.1"/>
    </source>
</evidence>
<dbReference type="AlphaFoldDB" id="A0A9Q2HEM9"/>
<comment type="caution">
    <text evidence="2">The sequence shown here is derived from an EMBL/GenBank/DDBJ whole genome shotgun (WGS) entry which is preliminary data.</text>
</comment>
<dbReference type="Pfam" id="PF01381">
    <property type="entry name" value="HTH_3"/>
    <property type="match status" value="1"/>
</dbReference>
<dbReference type="CDD" id="cd00093">
    <property type="entry name" value="HTH_XRE"/>
    <property type="match status" value="1"/>
</dbReference>
<dbReference type="RefSeq" id="WP_183673140.1">
    <property type="nucleotide sequence ID" value="NZ_CBCRYX010000002.1"/>
</dbReference>
<protein>
    <submittedName>
        <fullName evidence="2">Transcriptional regulator with XRE-family HTH domain</fullName>
    </submittedName>
</protein>
<dbReference type="EMBL" id="JACHHF010000003">
    <property type="protein sequence ID" value="MBB5175648.1"/>
    <property type="molecule type" value="Genomic_DNA"/>
</dbReference>
<reference evidence="2 3" key="1">
    <citation type="submission" date="2020-08" db="EMBL/GenBank/DDBJ databases">
        <title>Genomic Encyclopedia of Type Strains, Phase IV (KMG-IV): sequencing the most valuable type-strain genomes for metagenomic binning, comparative biology and taxonomic classification.</title>
        <authorList>
            <person name="Goeker M."/>
        </authorList>
    </citation>
    <scope>NUCLEOTIDE SEQUENCE [LARGE SCALE GENOMIC DNA]</scope>
    <source>
        <strain evidence="2 3">DSM 19163</strain>
    </source>
</reference>
<dbReference type="InterPro" id="IPR011990">
    <property type="entry name" value="TPR-like_helical_dom_sf"/>
</dbReference>
<dbReference type="Gene3D" id="1.25.40.10">
    <property type="entry name" value="Tetratricopeptide repeat domain"/>
    <property type="match status" value="1"/>
</dbReference>
<dbReference type="PANTHER" id="PTHR37038:SF14">
    <property type="entry name" value="TRANSCRIPTIONAL ACTIVATOR"/>
    <property type="match status" value="1"/>
</dbReference>
<dbReference type="SUPFAM" id="SSF47413">
    <property type="entry name" value="lambda repressor-like DNA-binding domains"/>
    <property type="match status" value="1"/>
</dbReference>
<evidence type="ECO:0000313" key="3">
    <source>
        <dbReference type="Proteomes" id="UP000579136"/>
    </source>
</evidence>
<dbReference type="PANTHER" id="PTHR37038">
    <property type="entry name" value="TRANSCRIPTIONAL REGULATOR-RELATED"/>
    <property type="match status" value="1"/>
</dbReference>
<feature type="domain" description="HTH cro/C1-type" evidence="1">
    <location>
        <begin position="6"/>
        <end position="59"/>
    </location>
</feature>
<gene>
    <name evidence="2" type="ORF">HNQ45_000523</name>
</gene>
<keyword evidence="3" id="KW-1185">Reference proteome</keyword>
<dbReference type="InterPro" id="IPR001387">
    <property type="entry name" value="Cro/C1-type_HTH"/>
</dbReference>
<dbReference type="InterPro" id="IPR010982">
    <property type="entry name" value="Lambda_DNA-bd_dom_sf"/>
</dbReference>
<dbReference type="Proteomes" id="UP000579136">
    <property type="component" value="Unassembled WGS sequence"/>
</dbReference>
<dbReference type="InterPro" id="IPR053163">
    <property type="entry name" value="HTH-type_regulator_Rgg"/>
</dbReference>
<name>A0A9Q2HEM9_9STAP</name>
<dbReference type="GO" id="GO:0003677">
    <property type="term" value="F:DNA binding"/>
    <property type="evidence" value="ECO:0007669"/>
    <property type="project" value="InterPro"/>
</dbReference>